<sequence length="260" mass="28121">MSDSLDMSTASLVSQPARSLSDSTPDVMQASSLSSSIPSMPSPPSPRSLVLTESESRQHPTDIPYPEVNDSNHSVASSSSSSSSTSPVAPKPSTGASIWNMMRAALSKVAYYIFKDNNLPLLVNLIYHLAAARSLMLRPNRTIDRYIQVPVSMQREKKHVVAATTLATDSLRMVGVMHLALGLLAGLALKERRIAAERSALLVLTLASAGQAWAHARGYWESSRYYTLRAIQEIGSLDTGVLFITAVALSKTARRSGHWI</sequence>
<feature type="compositionally biased region" description="Polar residues" evidence="1">
    <location>
        <begin position="1"/>
        <end position="30"/>
    </location>
</feature>
<proteinExistence type="predicted"/>
<dbReference type="EMBL" id="CBTN010000007">
    <property type="protein sequence ID" value="CDH50563.1"/>
    <property type="molecule type" value="Genomic_DNA"/>
</dbReference>
<evidence type="ECO:0000256" key="1">
    <source>
        <dbReference type="SAM" id="MobiDB-lite"/>
    </source>
</evidence>
<dbReference type="VEuPathDB" id="FungiDB:LCOR_02274.1"/>
<dbReference type="OrthoDB" id="2277186at2759"/>
<evidence type="ECO:0000313" key="2">
    <source>
        <dbReference type="EMBL" id="CDH50563.1"/>
    </source>
</evidence>
<dbReference type="AlphaFoldDB" id="A0A068RK93"/>
<evidence type="ECO:0000313" key="3">
    <source>
        <dbReference type="Proteomes" id="UP000027586"/>
    </source>
</evidence>
<feature type="region of interest" description="Disordered" evidence="1">
    <location>
        <begin position="1"/>
        <end position="93"/>
    </location>
</feature>
<feature type="compositionally biased region" description="Low complexity" evidence="1">
    <location>
        <begin position="74"/>
        <end position="93"/>
    </location>
</feature>
<dbReference type="Proteomes" id="UP000027586">
    <property type="component" value="Unassembled WGS sequence"/>
</dbReference>
<protein>
    <submittedName>
        <fullName evidence="2">Uncharacterized protein</fullName>
    </submittedName>
</protein>
<name>A0A068RK93_9FUNG</name>
<accession>A0A068RK93</accession>
<comment type="caution">
    <text evidence="2">The sequence shown here is derived from an EMBL/GenBank/DDBJ whole genome shotgun (WGS) entry which is preliminary data.</text>
</comment>
<keyword evidence="3" id="KW-1185">Reference proteome</keyword>
<organism evidence="2 3">
    <name type="scientific">Lichtheimia corymbifera JMRC:FSU:9682</name>
    <dbReference type="NCBI Taxonomy" id="1263082"/>
    <lineage>
        <taxon>Eukaryota</taxon>
        <taxon>Fungi</taxon>
        <taxon>Fungi incertae sedis</taxon>
        <taxon>Mucoromycota</taxon>
        <taxon>Mucoromycotina</taxon>
        <taxon>Mucoromycetes</taxon>
        <taxon>Mucorales</taxon>
        <taxon>Lichtheimiaceae</taxon>
        <taxon>Lichtheimia</taxon>
    </lineage>
</organism>
<reference evidence="2" key="1">
    <citation type="submission" date="2013-08" db="EMBL/GenBank/DDBJ databases">
        <title>Gene expansion shapes genome architecture in the human pathogen Lichtheimia corymbifera: an evolutionary genomics analysis in the ancient terrestrial Mucorales (Mucoromycotina).</title>
        <authorList>
            <person name="Schwartze V.U."/>
            <person name="Winter S."/>
            <person name="Shelest E."/>
            <person name="Marcet-Houben M."/>
            <person name="Horn F."/>
            <person name="Wehner S."/>
            <person name="Hoffmann K."/>
            <person name="Riege K."/>
            <person name="Sammeth M."/>
            <person name="Nowrousian M."/>
            <person name="Valiante V."/>
            <person name="Linde J."/>
            <person name="Jacobsen I.D."/>
            <person name="Marz M."/>
            <person name="Brakhage A.A."/>
            <person name="Gabaldon T."/>
            <person name="Bocker S."/>
            <person name="Voigt K."/>
        </authorList>
    </citation>
    <scope>NUCLEOTIDE SEQUENCE [LARGE SCALE GENOMIC DNA]</scope>
    <source>
        <strain evidence="2">FSU 9682</strain>
    </source>
</reference>
<gene>
    <name evidence="2" type="ORF">LCOR_02274.1</name>
</gene>